<dbReference type="GO" id="GO:0045944">
    <property type="term" value="P:positive regulation of transcription by RNA polymerase II"/>
    <property type="evidence" value="ECO:0007669"/>
    <property type="project" value="TreeGrafter"/>
</dbReference>
<dbReference type="PROSITE" id="PS51076">
    <property type="entry name" value="MH2"/>
    <property type="match status" value="1"/>
</dbReference>
<keyword evidence="3" id="KW-0862">Zinc</keyword>
<dbReference type="SUPFAM" id="SSF49879">
    <property type="entry name" value="SMAD/FHA domain"/>
    <property type="match status" value="1"/>
</dbReference>
<keyword evidence="5 7" id="KW-0804">Transcription</keyword>
<evidence type="ECO:0000259" key="10">
    <source>
        <dbReference type="PROSITE" id="PS51075"/>
    </source>
</evidence>
<dbReference type="GO" id="GO:0005737">
    <property type="term" value="C:cytoplasm"/>
    <property type="evidence" value="ECO:0007669"/>
    <property type="project" value="UniProtKB-SubCell"/>
</dbReference>
<evidence type="ECO:0000259" key="11">
    <source>
        <dbReference type="PROSITE" id="PS51076"/>
    </source>
</evidence>
<keyword evidence="9" id="KW-0472">Membrane</keyword>
<dbReference type="InterPro" id="IPR013019">
    <property type="entry name" value="MAD_homology_MH1"/>
</dbReference>
<dbReference type="GO" id="GO:0071144">
    <property type="term" value="C:heteromeric SMAD protein complex"/>
    <property type="evidence" value="ECO:0007669"/>
    <property type="project" value="TreeGrafter"/>
</dbReference>
<dbReference type="PROSITE" id="PS51075">
    <property type="entry name" value="MH1"/>
    <property type="match status" value="1"/>
</dbReference>
<accession>A0A0N4VG46</accession>
<keyword evidence="2" id="KW-0479">Metal-binding</keyword>
<evidence type="ECO:0000256" key="6">
    <source>
        <dbReference type="ARBA" id="ARBA00023242"/>
    </source>
</evidence>
<dbReference type="Pfam" id="PF03165">
    <property type="entry name" value="MH1"/>
    <property type="match status" value="1"/>
</dbReference>
<dbReference type="STRING" id="51028.A0A0N4VG46"/>
<dbReference type="SMART" id="SM00523">
    <property type="entry name" value="DWA"/>
    <property type="match status" value="1"/>
</dbReference>
<dbReference type="WBParaSite" id="EVEC_0000974101-mRNA-1">
    <property type="protein sequence ID" value="EVEC_0000974101-mRNA-1"/>
    <property type="gene ID" value="EVEC_0000974101"/>
</dbReference>
<dbReference type="GO" id="GO:0046872">
    <property type="term" value="F:metal ion binding"/>
    <property type="evidence" value="ECO:0007669"/>
    <property type="project" value="UniProtKB-KW"/>
</dbReference>
<dbReference type="InterPro" id="IPR017855">
    <property type="entry name" value="SMAD-like_dom_sf"/>
</dbReference>
<keyword evidence="4 7" id="KW-0805">Transcription regulation</keyword>
<dbReference type="GO" id="GO:0030154">
    <property type="term" value="P:cell differentiation"/>
    <property type="evidence" value="ECO:0007669"/>
    <property type="project" value="TreeGrafter"/>
</dbReference>
<dbReference type="InterPro" id="IPR036578">
    <property type="entry name" value="SMAD_MH1_sf"/>
</dbReference>
<evidence type="ECO:0000256" key="9">
    <source>
        <dbReference type="SAM" id="Phobius"/>
    </source>
</evidence>
<evidence type="ECO:0000256" key="3">
    <source>
        <dbReference type="ARBA" id="ARBA00022833"/>
    </source>
</evidence>
<keyword evidence="13" id="KW-1185">Reference proteome</keyword>
<dbReference type="PANTHER" id="PTHR13703">
    <property type="entry name" value="SMAD"/>
    <property type="match status" value="1"/>
</dbReference>
<protein>
    <recommendedName>
        <fullName evidence="7">Mothers against decapentaplegic homolog</fullName>
        <shortName evidence="7">MAD homolog</shortName>
        <shortName evidence="7">Mothers against DPP homolog</shortName>
    </recommendedName>
    <alternativeName>
        <fullName evidence="7">SMAD family member</fullName>
    </alternativeName>
</protein>
<dbReference type="SUPFAM" id="SSF56366">
    <property type="entry name" value="SMAD MH1 domain"/>
    <property type="match status" value="1"/>
</dbReference>
<dbReference type="Pfam" id="PF03166">
    <property type="entry name" value="MH2"/>
    <property type="match status" value="1"/>
</dbReference>
<sequence length="502" mass="56889">MKNLFDNGATSTSVKKLSAYVKPRPSGISKEQDDCWSEKAVKSLVKKLKKTKLIEELEKALATQDPFTHCVYIPRSVDGRLQVSQRKCLPHVVYCRMWRYPDIVSPHQLRSVPHCLYPFSKKLENVCVNPFHYEKVETPEIPPILIQKKEEEMMQGISSLADNSLRQKPSDWLKKMMVGYEREDGQVPNCELPLEGEDTAQYCDISSVLSESATSTPPTPSAEDTSSPLNPRPEHVSMEQFSEKGESDVAALESSLLDYAVEKCLTLKDSQKNPNLVAVEYREPPFWCTIAYYEHSQRVGDLFFGSGLQVCIDGFTNPSTESGRFCLGLLSNSNRTSDVVEARRQIGRGCRFYTCGNEIYLECLSDQAIFVQNANCNRRHGLHLATVCKIPSLTDQFLLILTFFFPELILLISGCALCVFKKDEFAFLVEKCVPFGFEAVYALTRLCSVRFSFVKGWGSKYKRQRITDTPCWIDAYFNGPLQWLDSVLKQMGTPPYKCSSFT</sequence>
<evidence type="ECO:0000313" key="13">
    <source>
        <dbReference type="Proteomes" id="UP000274131"/>
    </source>
</evidence>
<evidence type="ECO:0000313" key="12">
    <source>
        <dbReference type="EMBL" id="VDD94387.1"/>
    </source>
</evidence>
<keyword evidence="7" id="KW-0963">Cytoplasm</keyword>
<keyword evidence="6 7" id="KW-0539">Nucleus</keyword>
<dbReference type="OrthoDB" id="5794312at2759"/>
<dbReference type="GO" id="GO:0000978">
    <property type="term" value="F:RNA polymerase II cis-regulatory region sequence-specific DNA binding"/>
    <property type="evidence" value="ECO:0007669"/>
    <property type="project" value="TreeGrafter"/>
</dbReference>
<name>A0A0N4VG46_ENTVE</name>
<evidence type="ECO:0000256" key="4">
    <source>
        <dbReference type="ARBA" id="ARBA00023015"/>
    </source>
</evidence>
<feature type="domain" description="MH2" evidence="11">
    <location>
        <begin position="287"/>
        <end position="502"/>
    </location>
</feature>
<dbReference type="PANTHER" id="PTHR13703:SF25">
    <property type="entry name" value="MOTHERS AGAINST DECAPENTAPLEGIC HOMOLOG"/>
    <property type="match status" value="1"/>
</dbReference>
<feature type="region of interest" description="Disordered" evidence="8">
    <location>
        <begin position="209"/>
        <end position="237"/>
    </location>
</feature>
<keyword evidence="9" id="KW-0812">Transmembrane</keyword>
<dbReference type="GO" id="GO:0032924">
    <property type="term" value="P:activin receptor signaling pathway"/>
    <property type="evidence" value="ECO:0007669"/>
    <property type="project" value="TreeGrafter"/>
</dbReference>
<reference evidence="14" key="1">
    <citation type="submission" date="2017-02" db="UniProtKB">
        <authorList>
            <consortium name="WormBaseParasite"/>
        </authorList>
    </citation>
    <scope>IDENTIFICATION</scope>
</reference>
<organism evidence="14">
    <name type="scientific">Enterobius vermicularis</name>
    <name type="common">Human pinworm</name>
    <dbReference type="NCBI Taxonomy" id="51028"/>
    <lineage>
        <taxon>Eukaryota</taxon>
        <taxon>Metazoa</taxon>
        <taxon>Ecdysozoa</taxon>
        <taxon>Nematoda</taxon>
        <taxon>Chromadorea</taxon>
        <taxon>Rhabditida</taxon>
        <taxon>Spirurina</taxon>
        <taxon>Oxyuridomorpha</taxon>
        <taxon>Oxyuroidea</taxon>
        <taxon>Oxyuridae</taxon>
        <taxon>Enterobius</taxon>
    </lineage>
</organism>
<dbReference type="AlphaFoldDB" id="A0A0N4VG46"/>
<dbReference type="EMBL" id="UXUI01009835">
    <property type="protein sequence ID" value="VDD94387.1"/>
    <property type="molecule type" value="Genomic_DNA"/>
</dbReference>
<dbReference type="InterPro" id="IPR001132">
    <property type="entry name" value="SMAD_dom_Dwarfin-type"/>
</dbReference>
<gene>
    <name evidence="12" type="ORF">EVEC_LOCUS9138</name>
</gene>
<dbReference type="Proteomes" id="UP000274131">
    <property type="component" value="Unassembled WGS sequence"/>
</dbReference>
<comment type="similarity">
    <text evidence="1 7">Belongs to the dwarfin/SMAD family.</text>
</comment>
<dbReference type="GO" id="GO:0000981">
    <property type="term" value="F:DNA-binding transcription factor activity, RNA polymerase II-specific"/>
    <property type="evidence" value="ECO:0007669"/>
    <property type="project" value="TreeGrafter"/>
</dbReference>
<dbReference type="InterPro" id="IPR013790">
    <property type="entry name" value="Dwarfin"/>
</dbReference>
<evidence type="ECO:0000256" key="5">
    <source>
        <dbReference type="ARBA" id="ARBA00023163"/>
    </source>
</evidence>
<evidence type="ECO:0000256" key="2">
    <source>
        <dbReference type="ARBA" id="ARBA00022723"/>
    </source>
</evidence>
<dbReference type="InterPro" id="IPR003619">
    <property type="entry name" value="MAD_homology1_Dwarfin-type"/>
</dbReference>
<keyword evidence="9" id="KW-1133">Transmembrane helix</keyword>
<evidence type="ECO:0000256" key="1">
    <source>
        <dbReference type="ARBA" id="ARBA00005545"/>
    </source>
</evidence>
<feature type="compositionally biased region" description="Low complexity" evidence="8">
    <location>
        <begin position="210"/>
        <end position="228"/>
    </location>
</feature>
<evidence type="ECO:0000256" key="7">
    <source>
        <dbReference type="RuleBase" id="RU361195"/>
    </source>
</evidence>
<evidence type="ECO:0000256" key="8">
    <source>
        <dbReference type="SAM" id="MobiDB-lite"/>
    </source>
</evidence>
<dbReference type="SMART" id="SM00524">
    <property type="entry name" value="DWB"/>
    <property type="match status" value="1"/>
</dbReference>
<evidence type="ECO:0000313" key="14">
    <source>
        <dbReference type="WBParaSite" id="EVEC_0000974101-mRNA-1"/>
    </source>
</evidence>
<comment type="subcellular location">
    <subcellularLocation>
        <location evidence="7">Cytoplasm</location>
    </subcellularLocation>
    <subcellularLocation>
        <location evidence="7">Nucleus</location>
    </subcellularLocation>
</comment>
<feature type="transmembrane region" description="Helical" evidence="9">
    <location>
        <begin position="397"/>
        <end position="420"/>
    </location>
</feature>
<dbReference type="GO" id="GO:0060395">
    <property type="term" value="P:SMAD protein signal transduction"/>
    <property type="evidence" value="ECO:0007669"/>
    <property type="project" value="TreeGrafter"/>
</dbReference>
<dbReference type="GO" id="GO:0070411">
    <property type="term" value="F:I-SMAD binding"/>
    <property type="evidence" value="ECO:0007669"/>
    <property type="project" value="TreeGrafter"/>
</dbReference>
<feature type="domain" description="MH1" evidence="10">
    <location>
        <begin position="12"/>
        <end position="142"/>
    </location>
</feature>
<dbReference type="GO" id="GO:0009653">
    <property type="term" value="P:anatomical structure morphogenesis"/>
    <property type="evidence" value="ECO:0007669"/>
    <property type="project" value="TreeGrafter"/>
</dbReference>
<dbReference type="GO" id="GO:0009791">
    <property type="term" value="P:post-embryonic development"/>
    <property type="evidence" value="ECO:0007669"/>
    <property type="project" value="UniProtKB-ARBA"/>
</dbReference>
<dbReference type="Gene3D" id="3.90.520.10">
    <property type="entry name" value="SMAD MH1 domain"/>
    <property type="match status" value="1"/>
</dbReference>
<dbReference type="InterPro" id="IPR008984">
    <property type="entry name" value="SMAD_FHA_dom_sf"/>
</dbReference>
<dbReference type="Gene3D" id="2.60.200.10">
    <property type="match status" value="1"/>
</dbReference>
<dbReference type="GO" id="GO:0050793">
    <property type="term" value="P:regulation of developmental process"/>
    <property type="evidence" value="ECO:0007669"/>
    <property type="project" value="UniProtKB-ARBA"/>
</dbReference>
<proteinExistence type="inferred from homology"/>
<dbReference type="GO" id="GO:0051239">
    <property type="term" value="P:regulation of multicellular organismal process"/>
    <property type="evidence" value="ECO:0007669"/>
    <property type="project" value="UniProtKB-ARBA"/>
</dbReference>
<reference evidence="12 13" key="2">
    <citation type="submission" date="2018-10" db="EMBL/GenBank/DDBJ databases">
        <authorList>
            <consortium name="Pathogen Informatics"/>
        </authorList>
    </citation>
    <scope>NUCLEOTIDE SEQUENCE [LARGE SCALE GENOMIC DNA]</scope>
</reference>